<dbReference type="EMBL" id="CVRI01000067">
    <property type="protein sequence ID" value="CRL06813.1"/>
    <property type="molecule type" value="Genomic_DNA"/>
</dbReference>
<evidence type="ECO:0000313" key="1">
    <source>
        <dbReference type="EMBL" id="CRL06813.1"/>
    </source>
</evidence>
<name>A0A1J1J306_9DIPT</name>
<sequence length="62" mass="6830">MKRELSLVASSGVGIIFQEISLNASISIEMTNQVETPIPVIDCLKPMKLNFDIVHLICNSDI</sequence>
<keyword evidence="2" id="KW-1185">Reference proteome</keyword>
<protein>
    <submittedName>
        <fullName evidence="1">CLUMA_CG019920, isoform A</fullName>
    </submittedName>
</protein>
<evidence type="ECO:0000313" key="2">
    <source>
        <dbReference type="Proteomes" id="UP000183832"/>
    </source>
</evidence>
<organism evidence="1 2">
    <name type="scientific">Clunio marinus</name>
    <dbReference type="NCBI Taxonomy" id="568069"/>
    <lineage>
        <taxon>Eukaryota</taxon>
        <taxon>Metazoa</taxon>
        <taxon>Ecdysozoa</taxon>
        <taxon>Arthropoda</taxon>
        <taxon>Hexapoda</taxon>
        <taxon>Insecta</taxon>
        <taxon>Pterygota</taxon>
        <taxon>Neoptera</taxon>
        <taxon>Endopterygota</taxon>
        <taxon>Diptera</taxon>
        <taxon>Nematocera</taxon>
        <taxon>Chironomoidea</taxon>
        <taxon>Chironomidae</taxon>
        <taxon>Clunio</taxon>
    </lineage>
</organism>
<reference evidence="1 2" key="1">
    <citation type="submission" date="2015-04" db="EMBL/GenBank/DDBJ databases">
        <authorList>
            <person name="Syromyatnikov M.Y."/>
            <person name="Popov V.N."/>
        </authorList>
    </citation>
    <scope>NUCLEOTIDE SEQUENCE [LARGE SCALE GENOMIC DNA]</scope>
</reference>
<gene>
    <name evidence="1" type="ORF">CLUMA_CG019920</name>
</gene>
<proteinExistence type="predicted"/>
<dbReference type="AlphaFoldDB" id="A0A1J1J306"/>
<dbReference type="Proteomes" id="UP000183832">
    <property type="component" value="Unassembled WGS sequence"/>
</dbReference>
<accession>A0A1J1J306</accession>